<evidence type="ECO:0000256" key="2">
    <source>
        <dbReference type="ARBA" id="ARBA00022729"/>
    </source>
</evidence>
<feature type="chain" id="PRO_5034480067" description="Ig-like domain-containing protein" evidence="5">
    <location>
        <begin position="19"/>
        <end position="322"/>
    </location>
</feature>
<organism evidence="7 8">
    <name type="scientific">Chrysemys picta bellii</name>
    <name type="common">Western painted turtle</name>
    <name type="synonym">Emys bellii</name>
    <dbReference type="NCBI Taxonomy" id="8478"/>
    <lineage>
        <taxon>Eukaryota</taxon>
        <taxon>Metazoa</taxon>
        <taxon>Chordata</taxon>
        <taxon>Craniata</taxon>
        <taxon>Vertebrata</taxon>
        <taxon>Euteleostomi</taxon>
        <taxon>Archelosauria</taxon>
        <taxon>Testudinata</taxon>
        <taxon>Testudines</taxon>
        <taxon>Cryptodira</taxon>
        <taxon>Durocryptodira</taxon>
        <taxon>Testudinoidea</taxon>
        <taxon>Emydidae</taxon>
        <taxon>Chrysemys</taxon>
    </lineage>
</organism>
<reference evidence="7" key="2">
    <citation type="submission" date="2025-09" db="UniProtKB">
        <authorList>
            <consortium name="Ensembl"/>
        </authorList>
    </citation>
    <scope>IDENTIFICATION</scope>
</reference>
<evidence type="ECO:0000256" key="3">
    <source>
        <dbReference type="ARBA" id="ARBA00023136"/>
    </source>
</evidence>
<dbReference type="PROSITE" id="PS50835">
    <property type="entry name" value="IG_LIKE"/>
    <property type="match status" value="1"/>
</dbReference>
<dbReference type="InterPro" id="IPR015631">
    <property type="entry name" value="CD2/SLAM_rcpt"/>
</dbReference>
<dbReference type="OMA" id="MADEGAY"/>
<evidence type="ECO:0000256" key="4">
    <source>
        <dbReference type="ARBA" id="ARBA00023180"/>
    </source>
</evidence>
<evidence type="ECO:0000259" key="6">
    <source>
        <dbReference type="PROSITE" id="PS50835"/>
    </source>
</evidence>
<dbReference type="SUPFAM" id="SSF48726">
    <property type="entry name" value="Immunoglobulin"/>
    <property type="match status" value="2"/>
</dbReference>
<dbReference type="SMART" id="SM00409">
    <property type="entry name" value="IG"/>
    <property type="match status" value="1"/>
</dbReference>
<keyword evidence="3" id="KW-0472">Membrane</keyword>
<protein>
    <recommendedName>
        <fullName evidence="6">Ig-like domain-containing protein</fullName>
    </recommendedName>
</protein>
<reference evidence="7" key="1">
    <citation type="submission" date="2025-08" db="UniProtKB">
        <authorList>
            <consortium name="Ensembl"/>
        </authorList>
    </citation>
    <scope>IDENTIFICATION</scope>
</reference>
<dbReference type="InterPro" id="IPR007110">
    <property type="entry name" value="Ig-like_dom"/>
</dbReference>
<dbReference type="InterPro" id="IPR013783">
    <property type="entry name" value="Ig-like_fold"/>
</dbReference>
<dbReference type="Proteomes" id="UP000694380">
    <property type="component" value="Unplaced"/>
</dbReference>
<dbReference type="InterPro" id="IPR036179">
    <property type="entry name" value="Ig-like_dom_sf"/>
</dbReference>
<dbReference type="GO" id="GO:0042110">
    <property type="term" value="P:T cell activation"/>
    <property type="evidence" value="ECO:0007669"/>
    <property type="project" value="TreeGrafter"/>
</dbReference>
<sequence length="322" mass="34567">PPLLFLTLPVILWVAGLGLFPGPFYSVLSDTSPATSYCSPKWVNGILGESVVLPLDYEEMFKSIRWSAPSPRQDEASGRTVPLAVVTPGAPGALPRLDVKDERYRGRLRLYGRTYSLEISNLTMADEGKYEVVQTLITNNQYGCDYPLSIYSECLRIRVHSVMAGNGTCNVTFTCSIGERPRHLNYTWTRPAGGAVLSTEVSLLVQHRLGDEDSPVTCTATNPVSHSSASASPKVACEGDAHSIPPPRAYTAGNSLCGPGLYTPPAALGPPSLWGPLRSEGTEGARYASGCLHPSSLGSSVSELPAPGADFYVSRWCEPPKH</sequence>
<dbReference type="PANTHER" id="PTHR12080:SF18">
    <property type="entry name" value="SLAM FAMILY MEMBER 9"/>
    <property type="match status" value="1"/>
</dbReference>
<evidence type="ECO:0000313" key="8">
    <source>
        <dbReference type="Proteomes" id="UP000694380"/>
    </source>
</evidence>
<dbReference type="GeneTree" id="ENSGT01030000234540"/>
<comment type="subcellular location">
    <subcellularLocation>
        <location evidence="1">Membrane</location>
    </subcellularLocation>
</comment>
<dbReference type="Ensembl" id="ENSCPBT00000001389.1">
    <property type="protein sequence ID" value="ENSCPBP00000001118.1"/>
    <property type="gene ID" value="ENSCPBG00000000880.1"/>
</dbReference>
<evidence type="ECO:0000256" key="5">
    <source>
        <dbReference type="SAM" id="SignalP"/>
    </source>
</evidence>
<dbReference type="AlphaFoldDB" id="A0A8C3F058"/>
<feature type="signal peptide" evidence="5">
    <location>
        <begin position="1"/>
        <end position="18"/>
    </location>
</feature>
<keyword evidence="8" id="KW-1185">Reference proteome</keyword>
<accession>A0A8C3F058</accession>
<evidence type="ECO:0000256" key="1">
    <source>
        <dbReference type="ARBA" id="ARBA00004370"/>
    </source>
</evidence>
<dbReference type="GO" id="GO:0009897">
    <property type="term" value="C:external side of plasma membrane"/>
    <property type="evidence" value="ECO:0007669"/>
    <property type="project" value="TreeGrafter"/>
</dbReference>
<dbReference type="InterPro" id="IPR003599">
    <property type="entry name" value="Ig_sub"/>
</dbReference>
<name>A0A8C3F058_CHRPI</name>
<feature type="domain" description="Ig-like" evidence="6">
    <location>
        <begin position="147"/>
        <end position="236"/>
    </location>
</feature>
<evidence type="ECO:0000313" key="7">
    <source>
        <dbReference type="Ensembl" id="ENSCPBP00000001118.1"/>
    </source>
</evidence>
<keyword evidence="2 5" id="KW-0732">Signal</keyword>
<dbReference type="Gene3D" id="2.60.40.10">
    <property type="entry name" value="Immunoglobulins"/>
    <property type="match status" value="2"/>
</dbReference>
<dbReference type="PANTHER" id="PTHR12080">
    <property type="entry name" value="SIGNALING LYMPHOCYTIC ACTIVATION MOLECULE"/>
    <property type="match status" value="1"/>
</dbReference>
<keyword evidence="4" id="KW-0325">Glycoprotein</keyword>
<proteinExistence type="predicted"/>